<evidence type="ECO:0000256" key="4">
    <source>
        <dbReference type="ARBA" id="ARBA00022475"/>
    </source>
</evidence>
<dbReference type="AlphaFoldDB" id="A0A8X8D7E9"/>
<comment type="subunit">
    <text evidence="3 8">Homodimer and heterodimers.</text>
</comment>
<evidence type="ECO:0000256" key="7">
    <source>
        <dbReference type="ARBA" id="ARBA00023136"/>
    </source>
</evidence>
<dbReference type="PANTHER" id="PTHR33573">
    <property type="entry name" value="CASP-LIKE PROTEIN 4A4"/>
    <property type="match status" value="1"/>
</dbReference>
<feature type="transmembrane region" description="Helical" evidence="8">
    <location>
        <begin position="100"/>
        <end position="125"/>
    </location>
</feature>
<dbReference type="Proteomes" id="UP000886885">
    <property type="component" value="Chromosome 3D"/>
</dbReference>
<evidence type="ECO:0000256" key="1">
    <source>
        <dbReference type="ARBA" id="ARBA00004651"/>
    </source>
</evidence>
<evidence type="ECO:0000256" key="6">
    <source>
        <dbReference type="ARBA" id="ARBA00022989"/>
    </source>
</evidence>
<keyword evidence="11" id="KW-1185">Reference proteome</keyword>
<feature type="domain" description="Casparian strip membrane protein" evidence="9">
    <location>
        <begin position="175"/>
        <end position="245"/>
    </location>
</feature>
<evidence type="ECO:0000256" key="2">
    <source>
        <dbReference type="ARBA" id="ARBA00007651"/>
    </source>
</evidence>
<gene>
    <name evidence="10" type="ORF">POTOM_013300</name>
</gene>
<feature type="transmembrane region" description="Helical" evidence="8">
    <location>
        <begin position="232"/>
        <end position="251"/>
    </location>
</feature>
<protein>
    <recommendedName>
        <fullName evidence="8">CASP-like protein</fullName>
    </recommendedName>
</protein>
<evidence type="ECO:0000256" key="8">
    <source>
        <dbReference type="RuleBase" id="RU361233"/>
    </source>
</evidence>
<evidence type="ECO:0000256" key="3">
    <source>
        <dbReference type="ARBA" id="ARBA00011489"/>
    </source>
</evidence>
<evidence type="ECO:0000259" key="9">
    <source>
        <dbReference type="Pfam" id="PF04535"/>
    </source>
</evidence>
<reference evidence="10" key="1">
    <citation type="journal article" date="2020" name="bioRxiv">
        <title>Hybrid origin of Populus tomentosa Carr. identified through genome sequencing and phylogenomic analysis.</title>
        <authorList>
            <person name="An X."/>
            <person name="Gao K."/>
            <person name="Chen Z."/>
            <person name="Li J."/>
            <person name="Yang X."/>
            <person name="Yang X."/>
            <person name="Zhou J."/>
            <person name="Guo T."/>
            <person name="Zhao T."/>
            <person name="Huang S."/>
            <person name="Miao D."/>
            <person name="Khan W.U."/>
            <person name="Rao P."/>
            <person name="Ye M."/>
            <person name="Lei B."/>
            <person name="Liao W."/>
            <person name="Wang J."/>
            <person name="Ji L."/>
            <person name="Li Y."/>
            <person name="Guo B."/>
            <person name="Mustafa N.S."/>
            <person name="Li S."/>
            <person name="Yun Q."/>
            <person name="Keller S.R."/>
            <person name="Mao J."/>
            <person name="Zhang R."/>
            <person name="Strauss S.H."/>
        </authorList>
    </citation>
    <scope>NUCLEOTIDE SEQUENCE</scope>
    <source>
        <strain evidence="10">GM15</strain>
        <tissue evidence="10">Leaf</tissue>
    </source>
</reference>
<feature type="domain" description="Casparian strip membrane protein" evidence="9">
    <location>
        <begin position="53"/>
        <end position="166"/>
    </location>
</feature>
<dbReference type="InterPro" id="IPR006702">
    <property type="entry name" value="CASP_dom"/>
</dbReference>
<sequence length="262" mass="27795">MMMNGQKLAPAAEVAVQLPESKVAADNTSGTMSGPLVGASGGGTTAAMRPFGRKAEVMHVLLRLLCMITSVAALSFMVTAQQSSTISIFGFMLPVQSKWSFSHSFECLVGVSAAVAAHSLLQLLISMSRLLRKSPVIPSRSHAWLIFAGDQGCLLYRVCTGASSNTLVSPHGLIECNAMISSNIVAMHRVFAYAMISAGAAASGVTNLNRTGIQHTALPNFCKPLQSFCDHVAVSIFFTFTSCILLAASAVQEVMWLSRSKY</sequence>
<dbReference type="GO" id="GO:0005886">
    <property type="term" value="C:plasma membrane"/>
    <property type="evidence" value="ECO:0007669"/>
    <property type="project" value="UniProtKB-SubCell"/>
</dbReference>
<comment type="subcellular location">
    <subcellularLocation>
        <location evidence="1 8">Cell membrane</location>
        <topology evidence="1 8">Multi-pass membrane protein</topology>
    </subcellularLocation>
</comment>
<evidence type="ECO:0000313" key="10">
    <source>
        <dbReference type="EMBL" id="KAG6780442.1"/>
    </source>
</evidence>
<keyword evidence="5 8" id="KW-0812">Transmembrane</keyword>
<name>A0A8X8D7E9_POPTO</name>
<dbReference type="OrthoDB" id="1918787at2759"/>
<feature type="transmembrane region" description="Helical" evidence="8">
    <location>
        <begin position="60"/>
        <end position="80"/>
    </location>
</feature>
<keyword evidence="6 8" id="KW-1133">Transmembrane helix</keyword>
<comment type="similarity">
    <text evidence="2 8">Belongs to the Casparian strip membrane proteins (CASP) family.</text>
</comment>
<feature type="transmembrane region" description="Helical" evidence="8">
    <location>
        <begin position="190"/>
        <end position="212"/>
    </location>
</feature>
<dbReference type="Pfam" id="PF04535">
    <property type="entry name" value="CASP_dom"/>
    <property type="match status" value="2"/>
</dbReference>
<evidence type="ECO:0000256" key="5">
    <source>
        <dbReference type="ARBA" id="ARBA00022692"/>
    </source>
</evidence>
<proteinExistence type="inferred from homology"/>
<accession>A0A8X8D7E9</accession>
<dbReference type="EMBL" id="JAAWWB010000006">
    <property type="protein sequence ID" value="KAG6780442.1"/>
    <property type="molecule type" value="Genomic_DNA"/>
</dbReference>
<dbReference type="PANTHER" id="PTHR33573:SF48">
    <property type="entry name" value="CASP-LIKE PROTEIN 3A1"/>
    <property type="match status" value="1"/>
</dbReference>
<comment type="caution">
    <text evidence="10">The sequence shown here is derived from an EMBL/GenBank/DDBJ whole genome shotgun (WGS) entry which is preliminary data.</text>
</comment>
<evidence type="ECO:0000313" key="11">
    <source>
        <dbReference type="Proteomes" id="UP000886885"/>
    </source>
</evidence>
<keyword evidence="4 8" id="KW-1003">Cell membrane</keyword>
<keyword evidence="7 8" id="KW-0472">Membrane</keyword>
<organism evidence="10 11">
    <name type="scientific">Populus tomentosa</name>
    <name type="common">Chinese white poplar</name>
    <dbReference type="NCBI Taxonomy" id="118781"/>
    <lineage>
        <taxon>Eukaryota</taxon>
        <taxon>Viridiplantae</taxon>
        <taxon>Streptophyta</taxon>
        <taxon>Embryophyta</taxon>
        <taxon>Tracheophyta</taxon>
        <taxon>Spermatophyta</taxon>
        <taxon>Magnoliopsida</taxon>
        <taxon>eudicotyledons</taxon>
        <taxon>Gunneridae</taxon>
        <taxon>Pentapetalae</taxon>
        <taxon>rosids</taxon>
        <taxon>fabids</taxon>
        <taxon>Malpighiales</taxon>
        <taxon>Salicaceae</taxon>
        <taxon>Saliceae</taxon>
        <taxon>Populus</taxon>
    </lineage>
</organism>